<name>A0A0C3A9C1_9AGAM</name>
<evidence type="ECO:0000313" key="1">
    <source>
        <dbReference type="EMBL" id="KIM70333.1"/>
    </source>
</evidence>
<dbReference type="HOGENOM" id="CLU_2307705_0_0_1"/>
<organism evidence="1 2">
    <name type="scientific">Scleroderma citrinum Foug A</name>
    <dbReference type="NCBI Taxonomy" id="1036808"/>
    <lineage>
        <taxon>Eukaryota</taxon>
        <taxon>Fungi</taxon>
        <taxon>Dikarya</taxon>
        <taxon>Basidiomycota</taxon>
        <taxon>Agaricomycotina</taxon>
        <taxon>Agaricomycetes</taxon>
        <taxon>Agaricomycetidae</taxon>
        <taxon>Boletales</taxon>
        <taxon>Sclerodermatineae</taxon>
        <taxon>Sclerodermataceae</taxon>
        <taxon>Scleroderma</taxon>
    </lineage>
</organism>
<accession>A0A0C3A9C1</accession>
<dbReference type="EMBL" id="KN822005">
    <property type="protein sequence ID" value="KIM70333.1"/>
    <property type="molecule type" value="Genomic_DNA"/>
</dbReference>
<reference evidence="1 2" key="1">
    <citation type="submission" date="2014-04" db="EMBL/GenBank/DDBJ databases">
        <authorList>
            <consortium name="DOE Joint Genome Institute"/>
            <person name="Kuo A."/>
            <person name="Kohler A."/>
            <person name="Nagy L.G."/>
            <person name="Floudas D."/>
            <person name="Copeland A."/>
            <person name="Barry K.W."/>
            <person name="Cichocki N."/>
            <person name="Veneault-Fourrey C."/>
            <person name="LaButti K."/>
            <person name="Lindquist E.A."/>
            <person name="Lipzen A."/>
            <person name="Lundell T."/>
            <person name="Morin E."/>
            <person name="Murat C."/>
            <person name="Sun H."/>
            <person name="Tunlid A."/>
            <person name="Henrissat B."/>
            <person name="Grigoriev I.V."/>
            <person name="Hibbett D.S."/>
            <person name="Martin F."/>
            <person name="Nordberg H.P."/>
            <person name="Cantor M.N."/>
            <person name="Hua S.X."/>
        </authorList>
    </citation>
    <scope>NUCLEOTIDE SEQUENCE [LARGE SCALE GENOMIC DNA]</scope>
    <source>
        <strain evidence="1 2">Foug A</strain>
    </source>
</reference>
<protein>
    <submittedName>
        <fullName evidence="1">Uncharacterized protein</fullName>
    </submittedName>
</protein>
<keyword evidence="2" id="KW-1185">Reference proteome</keyword>
<reference evidence="2" key="2">
    <citation type="submission" date="2015-01" db="EMBL/GenBank/DDBJ databases">
        <title>Evolutionary Origins and Diversification of the Mycorrhizal Mutualists.</title>
        <authorList>
            <consortium name="DOE Joint Genome Institute"/>
            <consortium name="Mycorrhizal Genomics Consortium"/>
            <person name="Kohler A."/>
            <person name="Kuo A."/>
            <person name="Nagy L.G."/>
            <person name="Floudas D."/>
            <person name="Copeland A."/>
            <person name="Barry K.W."/>
            <person name="Cichocki N."/>
            <person name="Veneault-Fourrey C."/>
            <person name="LaButti K."/>
            <person name="Lindquist E.A."/>
            <person name="Lipzen A."/>
            <person name="Lundell T."/>
            <person name="Morin E."/>
            <person name="Murat C."/>
            <person name="Riley R."/>
            <person name="Ohm R."/>
            <person name="Sun H."/>
            <person name="Tunlid A."/>
            <person name="Henrissat B."/>
            <person name="Grigoriev I.V."/>
            <person name="Hibbett D.S."/>
            <person name="Martin F."/>
        </authorList>
    </citation>
    <scope>NUCLEOTIDE SEQUENCE [LARGE SCALE GENOMIC DNA]</scope>
    <source>
        <strain evidence="2">Foug A</strain>
    </source>
</reference>
<dbReference type="InParanoid" id="A0A0C3A9C1"/>
<dbReference type="Proteomes" id="UP000053989">
    <property type="component" value="Unassembled WGS sequence"/>
</dbReference>
<dbReference type="AlphaFoldDB" id="A0A0C3A9C1"/>
<gene>
    <name evidence="1" type="ORF">SCLCIDRAFT_524836</name>
</gene>
<sequence>MEGLLVVRENGSGEINGGDNGSYKRLGSVDRPQQYTMTLAAPHDGGFAFLGQIIKQSTQLRLASAAWSGQRFHDQHSNSGQIQQLIRGGFTASRQSVECH</sequence>
<proteinExistence type="predicted"/>
<evidence type="ECO:0000313" key="2">
    <source>
        <dbReference type="Proteomes" id="UP000053989"/>
    </source>
</evidence>